<dbReference type="Proteomes" id="UP000813385">
    <property type="component" value="Unassembled WGS sequence"/>
</dbReference>
<sequence length="63" mass="7121">MRCPGPPCKLGPYCWIDADDGNKHYKLTNSLLSRLIDYTEEGNQFVSHRDVPQTIQDELKAAA</sequence>
<proteinExistence type="predicted"/>
<accession>A0A8K0TRS5</accession>
<dbReference type="OrthoDB" id="5131365at2759"/>
<protein>
    <submittedName>
        <fullName evidence="1">Uncharacterized protein</fullName>
    </submittedName>
</protein>
<evidence type="ECO:0000313" key="2">
    <source>
        <dbReference type="Proteomes" id="UP000813385"/>
    </source>
</evidence>
<dbReference type="EMBL" id="JAGPXD010000001">
    <property type="protein sequence ID" value="KAH7377183.1"/>
    <property type="molecule type" value="Genomic_DNA"/>
</dbReference>
<reference evidence="1" key="1">
    <citation type="journal article" date="2021" name="Nat. Commun.">
        <title>Genetic determinants of endophytism in the Arabidopsis root mycobiome.</title>
        <authorList>
            <person name="Mesny F."/>
            <person name="Miyauchi S."/>
            <person name="Thiergart T."/>
            <person name="Pickel B."/>
            <person name="Atanasova L."/>
            <person name="Karlsson M."/>
            <person name="Huettel B."/>
            <person name="Barry K.W."/>
            <person name="Haridas S."/>
            <person name="Chen C."/>
            <person name="Bauer D."/>
            <person name="Andreopoulos W."/>
            <person name="Pangilinan J."/>
            <person name="LaButti K."/>
            <person name="Riley R."/>
            <person name="Lipzen A."/>
            <person name="Clum A."/>
            <person name="Drula E."/>
            <person name="Henrissat B."/>
            <person name="Kohler A."/>
            <person name="Grigoriev I.V."/>
            <person name="Martin F.M."/>
            <person name="Hacquard S."/>
        </authorList>
    </citation>
    <scope>NUCLEOTIDE SEQUENCE</scope>
    <source>
        <strain evidence="1">MPI-CAGE-AT-0016</strain>
    </source>
</reference>
<keyword evidence="2" id="KW-1185">Reference proteome</keyword>
<evidence type="ECO:0000313" key="1">
    <source>
        <dbReference type="EMBL" id="KAH7377183.1"/>
    </source>
</evidence>
<comment type="caution">
    <text evidence="1">The sequence shown here is derived from an EMBL/GenBank/DDBJ whole genome shotgun (WGS) entry which is preliminary data.</text>
</comment>
<dbReference type="AlphaFoldDB" id="A0A8K0TRS5"/>
<gene>
    <name evidence="1" type="ORF">B0T11DRAFT_273728</name>
</gene>
<name>A0A8K0TRS5_9PEZI</name>
<organism evidence="1 2">
    <name type="scientific">Plectosphaerella cucumerina</name>
    <dbReference type="NCBI Taxonomy" id="40658"/>
    <lineage>
        <taxon>Eukaryota</taxon>
        <taxon>Fungi</taxon>
        <taxon>Dikarya</taxon>
        <taxon>Ascomycota</taxon>
        <taxon>Pezizomycotina</taxon>
        <taxon>Sordariomycetes</taxon>
        <taxon>Hypocreomycetidae</taxon>
        <taxon>Glomerellales</taxon>
        <taxon>Plectosphaerellaceae</taxon>
        <taxon>Plectosphaerella</taxon>
    </lineage>
</organism>